<dbReference type="STRING" id="81972.D7MNT0"/>
<evidence type="ECO:0000313" key="2">
    <source>
        <dbReference type="Proteomes" id="UP000008694"/>
    </source>
</evidence>
<sequence length="222" mass="24467">FHKTVAIGGDGGGSNTNNIYSPCSDTRIQRSDGFTFGIAFSSRPSFFLNQTVLLSPCDHRLSLAAMNSQSLSSPSTPPPSSRDNYGGYMVAFAGRKYAARLIPAFIANNTFIVTSFTLIHHEILFMVLLCFKICIGRETGVRRARGIKILNKQDCAIRTPTCKGRGGSVDCSLGIQLAFFGTDKHLAVLNSWYEVENLKQYSLYGLYSNLKSSLTNQFNNFF</sequence>
<proteinExistence type="predicted"/>
<dbReference type="EMBL" id="GL348720">
    <property type="protein sequence ID" value="EFH40247.1"/>
    <property type="molecule type" value="Genomic_DNA"/>
</dbReference>
<organism evidence="2">
    <name type="scientific">Arabidopsis lyrata subsp. lyrata</name>
    <name type="common">Lyre-leaved rock-cress</name>
    <dbReference type="NCBI Taxonomy" id="81972"/>
    <lineage>
        <taxon>Eukaryota</taxon>
        <taxon>Viridiplantae</taxon>
        <taxon>Streptophyta</taxon>
        <taxon>Embryophyta</taxon>
        <taxon>Tracheophyta</taxon>
        <taxon>Spermatophyta</taxon>
        <taxon>Magnoliopsida</taxon>
        <taxon>eudicotyledons</taxon>
        <taxon>Gunneridae</taxon>
        <taxon>Pentapetalae</taxon>
        <taxon>rosids</taxon>
        <taxon>malvids</taxon>
        <taxon>Brassicales</taxon>
        <taxon>Brassicaceae</taxon>
        <taxon>Camelineae</taxon>
        <taxon>Arabidopsis</taxon>
    </lineage>
</organism>
<gene>
    <name evidence="1" type="ORF">ARALYDRAFT_495006</name>
</gene>
<dbReference type="AlphaFoldDB" id="D7MNT0"/>
<dbReference type="Proteomes" id="UP000008694">
    <property type="component" value="Unassembled WGS sequence"/>
</dbReference>
<name>D7MNT0_ARALL</name>
<feature type="non-terminal residue" evidence="1">
    <location>
        <position position="1"/>
    </location>
</feature>
<protein>
    <submittedName>
        <fullName evidence="1">Uncharacterized protein</fullName>
    </submittedName>
</protein>
<keyword evidence="2" id="KW-1185">Reference proteome</keyword>
<accession>D7MNT0</accession>
<dbReference type="eggNOG" id="ENOG502QQ68">
    <property type="taxonomic scope" value="Eukaryota"/>
</dbReference>
<reference evidence="2" key="1">
    <citation type="journal article" date="2011" name="Nat. Genet.">
        <title>The Arabidopsis lyrata genome sequence and the basis of rapid genome size change.</title>
        <authorList>
            <person name="Hu T.T."/>
            <person name="Pattyn P."/>
            <person name="Bakker E.G."/>
            <person name="Cao J."/>
            <person name="Cheng J.-F."/>
            <person name="Clark R.M."/>
            <person name="Fahlgren N."/>
            <person name="Fawcett J.A."/>
            <person name="Grimwood J."/>
            <person name="Gundlach H."/>
            <person name="Haberer G."/>
            <person name="Hollister J.D."/>
            <person name="Ossowski S."/>
            <person name="Ottilar R.P."/>
            <person name="Salamov A.A."/>
            <person name="Schneeberger K."/>
            <person name="Spannagl M."/>
            <person name="Wang X."/>
            <person name="Yang L."/>
            <person name="Nasrallah M.E."/>
            <person name="Bergelson J."/>
            <person name="Carrington J.C."/>
            <person name="Gaut B.S."/>
            <person name="Schmutz J."/>
            <person name="Mayer K.F.X."/>
            <person name="Van de Peer Y."/>
            <person name="Grigoriev I.V."/>
            <person name="Nordborg M."/>
            <person name="Weigel D."/>
            <person name="Guo Y.-L."/>
        </authorList>
    </citation>
    <scope>NUCLEOTIDE SEQUENCE [LARGE SCALE GENOMIC DNA]</scope>
    <source>
        <strain evidence="2">cv. MN47</strain>
    </source>
</reference>
<dbReference type="HOGENOM" id="CLU_1139693_0_0_1"/>
<dbReference type="Gramene" id="fgenesh2_kg.8__822__AT3G44150.1">
    <property type="protein sequence ID" value="fgenesh2_kg.8__822__AT3G44150.1"/>
    <property type="gene ID" value="fgenesh2_kg.8__822__AT3G44150.1"/>
</dbReference>
<evidence type="ECO:0000313" key="1">
    <source>
        <dbReference type="EMBL" id="EFH40247.1"/>
    </source>
</evidence>